<gene>
    <name evidence="1" type="ORF">GCM10009560_36730</name>
</gene>
<comment type="caution">
    <text evidence="1">The sequence shown here is derived from an EMBL/GenBank/DDBJ whole genome shotgun (WGS) entry which is preliminary data.</text>
</comment>
<proteinExistence type="predicted"/>
<organism evidence="1 2">
    <name type="scientific">Nonomuraea longicatena</name>
    <dbReference type="NCBI Taxonomy" id="83682"/>
    <lineage>
        <taxon>Bacteria</taxon>
        <taxon>Bacillati</taxon>
        <taxon>Actinomycetota</taxon>
        <taxon>Actinomycetes</taxon>
        <taxon>Streptosporangiales</taxon>
        <taxon>Streptosporangiaceae</taxon>
        <taxon>Nonomuraea</taxon>
    </lineage>
</organism>
<evidence type="ECO:0000313" key="2">
    <source>
        <dbReference type="Proteomes" id="UP001501578"/>
    </source>
</evidence>
<accession>A0ABP4A8C3</accession>
<dbReference type="EMBL" id="BAAAHQ010000017">
    <property type="protein sequence ID" value="GAA0931588.1"/>
    <property type="molecule type" value="Genomic_DNA"/>
</dbReference>
<dbReference type="Proteomes" id="UP001501578">
    <property type="component" value="Unassembled WGS sequence"/>
</dbReference>
<evidence type="ECO:0008006" key="3">
    <source>
        <dbReference type="Google" id="ProtNLM"/>
    </source>
</evidence>
<sequence>MVRLAQALRLSDLSSLTGDPVSIPADAIGKRSHPAVSEIRAALHGASLPSTPSLAPVTPEALKARVDSAWRLWHNSTHRRTEVGSLLPGLLHDAEVCIRAWPG</sequence>
<reference evidence="2" key="1">
    <citation type="journal article" date="2019" name="Int. J. Syst. Evol. Microbiol.">
        <title>The Global Catalogue of Microorganisms (GCM) 10K type strain sequencing project: providing services to taxonomists for standard genome sequencing and annotation.</title>
        <authorList>
            <consortium name="The Broad Institute Genomics Platform"/>
            <consortium name="The Broad Institute Genome Sequencing Center for Infectious Disease"/>
            <person name="Wu L."/>
            <person name="Ma J."/>
        </authorList>
    </citation>
    <scope>NUCLEOTIDE SEQUENCE [LARGE SCALE GENOMIC DNA]</scope>
    <source>
        <strain evidence="2">JCM 11136</strain>
    </source>
</reference>
<keyword evidence="2" id="KW-1185">Reference proteome</keyword>
<name>A0ABP4A8C3_9ACTN</name>
<evidence type="ECO:0000313" key="1">
    <source>
        <dbReference type="EMBL" id="GAA0931588.1"/>
    </source>
</evidence>
<protein>
    <recommendedName>
        <fullName evidence="3">Integrase</fullName>
    </recommendedName>
</protein>